<dbReference type="RefSeq" id="WP_159755417.1">
    <property type="nucleotide sequence ID" value="NZ_WUQX01000001.1"/>
</dbReference>
<keyword evidence="2" id="KW-1185">Reference proteome</keyword>
<evidence type="ECO:0000313" key="1">
    <source>
        <dbReference type="EMBL" id="MXP78586.1"/>
    </source>
</evidence>
<sequence>MTRFTDSPYEYLMTQKPYAGRERDSGPVPYPPQSRCAGCPYGSGKPCIGVCMKKLLSQSKKSREGDEKHGKNA</sequence>
<reference evidence="1 2" key="1">
    <citation type="submission" date="2019-12" db="EMBL/GenBank/DDBJ databases">
        <title>Sporaefaciens musculi gen. nov., sp. nov., a novel bacterium isolated from the caecum of an obese mouse.</title>
        <authorList>
            <person name="Rasmussen T.S."/>
            <person name="Streidl T."/>
            <person name="Hitch T.C.A."/>
            <person name="Wortmann E."/>
            <person name="Deptula P."/>
            <person name="Hansen M."/>
            <person name="Nielsen D.S."/>
            <person name="Clavel T."/>
            <person name="Vogensen F.K."/>
        </authorList>
    </citation>
    <scope>NUCLEOTIDE SEQUENCE [LARGE SCALE GENOMIC DNA]</scope>
    <source>
        <strain evidence="1 2">WCA-9-b2</strain>
    </source>
</reference>
<dbReference type="EMBL" id="WUQX01000001">
    <property type="protein sequence ID" value="MXP78586.1"/>
    <property type="molecule type" value="Genomic_DNA"/>
</dbReference>
<dbReference type="AlphaFoldDB" id="A0A7X3MLD9"/>
<organism evidence="1 2">
    <name type="scientific">Sporofaciens musculi</name>
    <dbReference type="NCBI Taxonomy" id="2681861"/>
    <lineage>
        <taxon>Bacteria</taxon>
        <taxon>Bacillati</taxon>
        <taxon>Bacillota</taxon>
        <taxon>Clostridia</taxon>
        <taxon>Lachnospirales</taxon>
        <taxon>Lachnospiraceae</taxon>
        <taxon>Sporofaciens</taxon>
    </lineage>
</organism>
<proteinExistence type="predicted"/>
<protein>
    <submittedName>
        <fullName evidence="1">Uncharacterized protein</fullName>
    </submittedName>
</protein>
<dbReference type="Proteomes" id="UP000460412">
    <property type="component" value="Unassembled WGS sequence"/>
</dbReference>
<name>A0A7X3MLD9_9FIRM</name>
<gene>
    <name evidence="1" type="ORF">GN277_25560</name>
</gene>
<accession>A0A7X3MLD9</accession>
<evidence type="ECO:0000313" key="2">
    <source>
        <dbReference type="Proteomes" id="UP000460412"/>
    </source>
</evidence>
<comment type="caution">
    <text evidence="1">The sequence shown here is derived from an EMBL/GenBank/DDBJ whole genome shotgun (WGS) entry which is preliminary data.</text>
</comment>